<dbReference type="PANTHER" id="PTHR36178">
    <property type="entry name" value="SLR0625 PROTEIN"/>
    <property type="match status" value="1"/>
</dbReference>
<evidence type="ECO:0000313" key="2">
    <source>
        <dbReference type="EMBL" id="SDK77411.1"/>
    </source>
</evidence>
<feature type="transmembrane region" description="Helical" evidence="1">
    <location>
        <begin position="389"/>
        <end position="411"/>
    </location>
</feature>
<protein>
    <submittedName>
        <fullName evidence="2">Glutamate:Na+ symporter, ESS family</fullName>
    </submittedName>
</protein>
<sequence length="445" mass="48271">MEFTIWDVLIDFSIISGLLLMGVLLRAKIVFIQRTFMPASIIAGILGLILGPYALDILPFTELIGSYPGLLIAFVFAALPFSTGKFKVKEVIGKVGGLWSYSQTIMLLFYGLGLLFALVFLAPFFSDLHNGFGLLLAAGFVGGHSTAAAVGDAFAQQGFEEATSIAMTSATVGALTAISIGLVLIKRAAAKGQANYIQDFKQLPHGLRSGLLPDSEWDSMGEGKVSSIVIDPLIYHVMFIVIATGIGYYLSVLGEELMPNVAIPAFSLAFIVALLIRLAIEAFGADKYLDKEIFSKISGGATDYLVAFGIASINLTVVAQNMVPFIILMIFGIVLAYSFYRFLSGYYFQENWFEKGIFTFGWITGAVAMAIALIRVADPRQESETLDDFGLAYVPIAPVEIALITFGPLFIASGQHWLFVVITLLITIAILLFSYSQGWIKKSRT</sequence>
<keyword evidence="1" id="KW-0812">Transmembrane</keyword>
<dbReference type="RefSeq" id="WP_092985933.1">
    <property type="nucleotide sequence ID" value="NZ_FNFY01000009.1"/>
</dbReference>
<dbReference type="PANTHER" id="PTHR36178:SF1">
    <property type="entry name" value="SODIUM_GLUTAMATE SYMPORTER"/>
    <property type="match status" value="1"/>
</dbReference>
<keyword evidence="1" id="KW-0472">Membrane</keyword>
<evidence type="ECO:0000313" key="3">
    <source>
        <dbReference type="Proteomes" id="UP000199008"/>
    </source>
</evidence>
<dbReference type="STRING" id="576118.SAMN05216216_10955"/>
<dbReference type="GO" id="GO:0015501">
    <property type="term" value="F:glutamate:sodium symporter activity"/>
    <property type="evidence" value="ECO:0007669"/>
    <property type="project" value="InterPro"/>
</dbReference>
<keyword evidence="3" id="KW-1185">Reference proteome</keyword>
<evidence type="ECO:0000256" key="1">
    <source>
        <dbReference type="SAM" id="Phobius"/>
    </source>
</evidence>
<dbReference type="GO" id="GO:0015813">
    <property type="term" value="P:L-glutamate transmembrane transport"/>
    <property type="evidence" value="ECO:0007669"/>
    <property type="project" value="InterPro"/>
</dbReference>
<feature type="transmembrane region" description="Helical" evidence="1">
    <location>
        <begin position="6"/>
        <end position="24"/>
    </location>
</feature>
<reference evidence="3" key="1">
    <citation type="submission" date="2016-10" db="EMBL/GenBank/DDBJ databases">
        <authorList>
            <person name="Varghese N."/>
            <person name="Submissions S."/>
        </authorList>
    </citation>
    <scope>NUCLEOTIDE SEQUENCE [LARGE SCALE GENOMIC DNA]</scope>
    <source>
        <strain evidence="3">CGMCC 1.8895</strain>
    </source>
</reference>
<dbReference type="Proteomes" id="UP000199008">
    <property type="component" value="Unassembled WGS sequence"/>
</dbReference>
<feature type="transmembrane region" description="Helical" evidence="1">
    <location>
        <begin position="105"/>
        <end position="125"/>
    </location>
</feature>
<feature type="transmembrane region" description="Helical" evidence="1">
    <location>
        <begin position="165"/>
        <end position="185"/>
    </location>
</feature>
<dbReference type="InterPro" id="IPR004445">
    <property type="entry name" value="GltS"/>
</dbReference>
<gene>
    <name evidence="2" type="ORF">SAMN05216216_10955</name>
</gene>
<feature type="transmembrane region" description="Helical" evidence="1">
    <location>
        <begin position="67"/>
        <end position="84"/>
    </location>
</feature>
<dbReference type="OrthoDB" id="9801557at2"/>
<feature type="transmembrane region" description="Helical" evidence="1">
    <location>
        <begin position="304"/>
        <end position="337"/>
    </location>
</feature>
<dbReference type="GO" id="GO:0016020">
    <property type="term" value="C:membrane"/>
    <property type="evidence" value="ECO:0007669"/>
    <property type="project" value="InterPro"/>
</dbReference>
<feature type="transmembrane region" description="Helical" evidence="1">
    <location>
        <begin position="357"/>
        <end position="377"/>
    </location>
</feature>
<dbReference type="EMBL" id="FNFY01000009">
    <property type="protein sequence ID" value="SDK77411.1"/>
    <property type="molecule type" value="Genomic_DNA"/>
</dbReference>
<organism evidence="2 3">
    <name type="scientific">Lacicoccus qingdaonensis</name>
    <dbReference type="NCBI Taxonomy" id="576118"/>
    <lineage>
        <taxon>Bacteria</taxon>
        <taxon>Bacillati</taxon>
        <taxon>Bacillota</taxon>
        <taxon>Bacilli</taxon>
        <taxon>Bacillales</taxon>
        <taxon>Salinicoccaceae</taxon>
        <taxon>Lacicoccus</taxon>
    </lineage>
</organism>
<proteinExistence type="predicted"/>
<dbReference type="AlphaFoldDB" id="A0A1G9EMZ1"/>
<feature type="transmembrane region" description="Helical" evidence="1">
    <location>
        <begin position="36"/>
        <end position="55"/>
    </location>
</feature>
<keyword evidence="1" id="KW-1133">Transmembrane helix</keyword>
<feature type="transmembrane region" description="Helical" evidence="1">
    <location>
        <begin position="262"/>
        <end position="283"/>
    </location>
</feature>
<feature type="transmembrane region" description="Helical" evidence="1">
    <location>
        <begin position="417"/>
        <end position="435"/>
    </location>
</feature>
<name>A0A1G9EMZ1_9BACL</name>
<accession>A0A1G9EMZ1</accession>
<feature type="transmembrane region" description="Helical" evidence="1">
    <location>
        <begin position="233"/>
        <end position="250"/>
    </location>
</feature>